<comment type="caution">
    <text evidence="2">The sequence shown here is derived from an EMBL/GenBank/DDBJ whole genome shotgun (WGS) entry which is preliminary data.</text>
</comment>
<feature type="region of interest" description="Disordered" evidence="1">
    <location>
        <begin position="29"/>
        <end position="55"/>
    </location>
</feature>
<dbReference type="EMBL" id="BMRB01000002">
    <property type="protein sequence ID" value="GGS36605.1"/>
    <property type="molecule type" value="Genomic_DNA"/>
</dbReference>
<evidence type="ECO:0000313" key="3">
    <source>
        <dbReference type="Proteomes" id="UP000660680"/>
    </source>
</evidence>
<organism evidence="2 3">
    <name type="scientific">Actinokineospora fastidiosa</name>
    <dbReference type="NCBI Taxonomy" id="1816"/>
    <lineage>
        <taxon>Bacteria</taxon>
        <taxon>Bacillati</taxon>
        <taxon>Actinomycetota</taxon>
        <taxon>Actinomycetes</taxon>
        <taxon>Pseudonocardiales</taxon>
        <taxon>Pseudonocardiaceae</taxon>
        <taxon>Actinokineospora</taxon>
    </lineage>
</organism>
<evidence type="ECO:0000256" key="1">
    <source>
        <dbReference type="SAM" id="MobiDB-lite"/>
    </source>
</evidence>
<keyword evidence="3" id="KW-1185">Reference proteome</keyword>
<sequence>MGLPRKPVRRLFRFVFRLIGAAIATSLDLERPERPERPESRSRPARRIAFEARRR</sequence>
<reference evidence="2" key="2">
    <citation type="submission" date="2020-09" db="EMBL/GenBank/DDBJ databases">
        <authorList>
            <person name="Sun Q."/>
            <person name="Ohkuma M."/>
        </authorList>
    </citation>
    <scope>NUCLEOTIDE SEQUENCE</scope>
    <source>
        <strain evidence="2">JCM 3276</strain>
    </source>
</reference>
<reference evidence="2" key="1">
    <citation type="journal article" date="2014" name="Int. J. Syst. Evol. Microbiol.">
        <title>Complete genome sequence of Corynebacterium casei LMG S-19264T (=DSM 44701T), isolated from a smear-ripened cheese.</title>
        <authorList>
            <consortium name="US DOE Joint Genome Institute (JGI-PGF)"/>
            <person name="Walter F."/>
            <person name="Albersmeier A."/>
            <person name="Kalinowski J."/>
            <person name="Ruckert C."/>
        </authorList>
    </citation>
    <scope>NUCLEOTIDE SEQUENCE</scope>
    <source>
        <strain evidence="2">JCM 3276</strain>
    </source>
</reference>
<proteinExistence type="predicted"/>
<protein>
    <submittedName>
        <fullName evidence="2">Uncharacterized protein</fullName>
    </submittedName>
</protein>
<gene>
    <name evidence="2" type="ORF">GCM10010171_34290</name>
</gene>
<evidence type="ECO:0000313" key="2">
    <source>
        <dbReference type="EMBL" id="GGS36605.1"/>
    </source>
</evidence>
<dbReference type="RefSeq" id="WP_189211369.1">
    <property type="nucleotide sequence ID" value="NZ_BMRB01000002.1"/>
</dbReference>
<accession>A0A918LEM4</accession>
<dbReference type="Proteomes" id="UP000660680">
    <property type="component" value="Unassembled WGS sequence"/>
</dbReference>
<name>A0A918LEM4_9PSEU</name>
<dbReference type="AlphaFoldDB" id="A0A918LEM4"/>